<dbReference type="Gene3D" id="1.10.3080.10">
    <property type="entry name" value="Clc chloride channel"/>
    <property type="match status" value="1"/>
</dbReference>
<keyword evidence="13" id="KW-1185">Reference proteome</keyword>
<dbReference type="GO" id="GO:0005886">
    <property type="term" value="C:plasma membrane"/>
    <property type="evidence" value="ECO:0007669"/>
    <property type="project" value="TreeGrafter"/>
</dbReference>
<accession>A0A168MW34</accession>
<dbReference type="PANTHER" id="PTHR45711:SF6">
    <property type="entry name" value="CHLORIDE CHANNEL PROTEIN"/>
    <property type="match status" value="1"/>
</dbReference>
<dbReference type="PANTHER" id="PTHR45711">
    <property type="entry name" value="CHLORIDE CHANNEL PROTEIN"/>
    <property type="match status" value="1"/>
</dbReference>
<comment type="caution">
    <text evidence="12">The sequence shown here is derived from an EMBL/GenBank/DDBJ whole genome shotgun (WGS) entry which is preliminary data.</text>
</comment>
<feature type="transmembrane region" description="Helical" evidence="9">
    <location>
        <begin position="548"/>
        <end position="566"/>
    </location>
</feature>
<dbReference type="Gene3D" id="3.90.1280.20">
    <property type="match status" value="1"/>
</dbReference>
<feature type="transmembrane region" description="Helical" evidence="9">
    <location>
        <begin position="518"/>
        <end position="541"/>
    </location>
</feature>
<evidence type="ECO:0000256" key="10">
    <source>
        <dbReference type="SAM" id="MobiDB-lite"/>
    </source>
</evidence>
<keyword evidence="6 9" id="KW-0472">Membrane</keyword>
<sequence>GVRVWSESYSSIDWIHDRIKEGVRRRKFRDTPGLRGELMKANDASQAWILVILIGAAVAAIAWFIDVVQEWMSDLKLGYCTTNWRLNSNFCCWENKEGACHAWKTWPQVFGVEGKTATYYTAMAMYTAFGVKVRRPTKMQPFSKSPSMASIPYDEDNDNDDHPHAASLHKDETVDESQYETKNAYYCAGSGIPEVKVILGGFVIKGFLGIKTLIVKSVGMIFSTSAGLNCGKEGPFVHLACSAGNIACRLFPKFNKNESKRREILSAAAAAGVAVAFGAPIGGVLFSLEEVSYYFPMKTMIRSYCCAMVAAIVLKITDPFGTGKIVLFQVSYDKEYHLFEMVPLILCGAFAGFFGAFLTYFNIKFQHFRKSSSLKKYPVTEVLGIMLLTALVSYWNPFSRMGLSEFAYNLFSECTPTNDNGGLCALTLHLNRRTVAEIPNLLYLLMTTMVIKMSLTVVTFGCTVPGGIFLPSLIIGAITGRVIGLIMQYLTLTYPNAWPFTACAQDLATRGECVIPGVYAIVGAAAGLAGVTRTTISLVVIMFELTYSLTYALPIMIAVMVAKWIADAMFVEGIYDLLIELKEYPYLEARREYVHTMTIMNITEYLSTIDVNTPITINKLKQKLKIIGNMGYAEDGGFPILSDGDILEGYIATSEVSHGLEQLEKTLGSSVSEKNVTEEHHNQLESVISTRQSLNDFSQYIDHAPLTINQNASMTLLMDMFTKLGARYVCVTHSNGRYLGIIHKRRLLAYLKELDE</sequence>
<reference evidence="12 13" key="1">
    <citation type="submission" date="2015-06" db="EMBL/GenBank/DDBJ databases">
        <title>Expansion of signal transduction pathways in fungi by whole-genome duplication.</title>
        <authorList>
            <consortium name="DOE Joint Genome Institute"/>
            <person name="Corrochano L.M."/>
            <person name="Kuo A."/>
            <person name="Marcet-Houben M."/>
            <person name="Polaino S."/>
            <person name="Salamov A."/>
            <person name="Villalobos J.M."/>
            <person name="Alvarez M.I."/>
            <person name="Avalos J."/>
            <person name="Benito E.P."/>
            <person name="Benoit I."/>
            <person name="Burger G."/>
            <person name="Camino L.P."/>
            <person name="Canovas D."/>
            <person name="Cerda-Olmedo E."/>
            <person name="Cheng J.-F."/>
            <person name="Dominguez A."/>
            <person name="Elias M."/>
            <person name="Eslava A.P."/>
            <person name="Glaser F."/>
            <person name="Grimwood J."/>
            <person name="Gutierrez G."/>
            <person name="Heitman J."/>
            <person name="Henrissat B."/>
            <person name="Iturriaga E.A."/>
            <person name="Lang B.F."/>
            <person name="Lavin J.L."/>
            <person name="Lee S."/>
            <person name="Li W."/>
            <person name="Lindquist E."/>
            <person name="Lopez-Garcia S."/>
            <person name="Luque E.M."/>
            <person name="Marcos A.T."/>
            <person name="Martin J."/>
            <person name="Mccluskey K."/>
            <person name="Medina H.R."/>
            <person name="Miralles-Duran A."/>
            <person name="Miyazaki A."/>
            <person name="Munoz-Torres E."/>
            <person name="Oguiza J.A."/>
            <person name="Ohm R."/>
            <person name="Olmedo M."/>
            <person name="Orejas M."/>
            <person name="Ortiz-Castellanos L."/>
            <person name="Pisabarro A.G."/>
            <person name="Rodriguez-Romero J."/>
            <person name="Ruiz-Herrera J."/>
            <person name="Ruiz-Vazquez R."/>
            <person name="Sanz C."/>
            <person name="Schackwitz W."/>
            <person name="Schmutz J."/>
            <person name="Shahriari M."/>
            <person name="Shelest E."/>
            <person name="Silva-Franco F."/>
            <person name="Soanes D."/>
            <person name="Syed K."/>
            <person name="Tagua V.G."/>
            <person name="Talbot N.J."/>
            <person name="Thon M."/>
            <person name="De Vries R.P."/>
            <person name="Wiebenga A."/>
            <person name="Yadav J.S."/>
            <person name="Braun E.L."/>
            <person name="Baker S."/>
            <person name="Garre V."/>
            <person name="Horwitz B."/>
            <person name="Torres-Martinez S."/>
            <person name="Idnurm A."/>
            <person name="Herrera-Estrella A."/>
            <person name="Gabaldon T."/>
            <person name="Grigoriev I.V."/>
        </authorList>
    </citation>
    <scope>NUCLEOTIDE SEQUENCE [LARGE SCALE GENOMIC DNA]</scope>
    <source>
        <strain evidence="12 13">CBS 277.49</strain>
    </source>
</reference>
<dbReference type="PROSITE" id="PS51371">
    <property type="entry name" value="CBS"/>
    <property type="match status" value="1"/>
</dbReference>
<dbReference type="PRINTS" id="PR00762">
    <property type="entry name" value="CLCHANNEL"/>
</dbReference>
<protein>
    <recommendedName>
        <fullName evidence="9">Chloride channel protein</fullName>
    </recommendedName>
</protein>
<evidence type="ECO:0000256" key="1">
    <source>
        <dbReference type="ARBA" id="ARBA00004141"/>
    </source>
</evidence>
<feature type="transmembrane region" description="Helical" evidence="9">
    <location>
        <begin position="377"/>
        <end position="395"/>
    </location>
</feature>
<evidence type="ECO:0000256" key="5">
    <source>
        <dbReference type="ARBA" id="ARBA00023065"/>
    </source>
</evidence>
<evidence type="ECO:0000256" key="6">
    <source>
        <dbReference type="ARBA" id="ARBA00023136"/>
    </source>
</evidence>
<proteinExistence type="inferred from homology"/>
<dbReference type="InterPro" id="IPR001807">
    <property type="entry name" value="ClC"/>
</dbReference>
<comment type="similarity">
    <text evidence="9">Belongs to the chloride channel (TC 2.A.49) family.</text>
</comment>
<dbReference type="Pfam" id="PF00654">
    <property type="entry name" value="Voltage_CLC"/>
    <property type="match status" value="1"/>
</dbReference>
<evidence type="ECO:0000256" key="2">
    <source>
        <dbReference type="ARBA" id="ARBA00022448"/>
    </source>
</evidence>
<dbReference type="OrthoDB" id="431497at2759"/>
<evidence type="ECO:0000313" key="13">
    <source>
        <dbReference type="Proteomes" id="UP000077051"/>
    </source>
</evidence>
<feature type="domain" description="CBS" evidence="11">
    <location>
        <begin position="701"/>
        <end position="756"/>
    </location>
</feature>
<dbReference type="Proteomes" id="UP000077051">
    <property type="component" value="Unassembled WGS sequence"/>
</dbReference>
<feature type="compositionally biased region" description="Basic and acidic residues" evidence="10">
    <location>
        <begin position="160"/>
        <end position="172"/>
    </location>
</feature>
<keyword evidence="2 9" id="KW-0813">Transport</keyword>
<organism evidence="12 13">
    <name type="scientific">Mucor lusitanicus CBS 277.49</name>
    <dbReference type="NCBI Taxonomy" id="747725"/>
    <lineage>
        <taxon>Eukaryota</taxon>
        <taxon>Fungi</taxon>
        <taxon>Fungi incertae sedis</taxon>
        <taxon>Mucoromycota</taxon>
        <taxon>Mucoromycotina</taxon>
        <taxon>Mucoromycetes</taxon>
        <taxon>Mucorales</taxon>
        <taxon>Mucorineae</taxon>
        <taxon>Mucoraceae</taxon>
        <taxon>Mucor</taxon>
    </lineage>
</organism>
<feature type="region of interest" description="Disordered" evidence="10">
    <location>
        <begin position="153"/>
        <end position="175"/>
    </location>
</feature>
<feature type="transmembrane region" description="Helical" evidence="9">
    <location>
        <begin position="264"/>
        <end position="288"/>
    </location>
</feature>
<dbReference type="GO" id="GO:0005794">
    <property type="term" value="C:Golgi apparatus"/>
    <property type="evidence" value="ECO:0007669"/>
    <property type="project" value="TreeGrafter"/>
</dbReference>
<comment type="subcellular location">
    <subcellularLocation>
        <location evidence="1 9">Membrane</location>
        <topology evidence="1 9">Multi-pass membrane protein</topology>
    </subcellularLocation>
</comment>
<comment type="caution">
    <text evidence="9">Lacks conserved residue(s) required for the propagation of feature annotation.</text>
</comment>
<keyword evidence="7 9" id="KW-0868">Chloride</keyword>
<dbReference type="InterPro" id="IPR000644">
    <property type="entry name" value="CBS_dom"/>
</dbReference>
<evidence type="ECO:0000256" key="3">
    <source>
        <dbReference type="ARBA" id="ARBA00022692"/>
    </source>
</evidence>
<feature type="non-terminal residue" evidence="12">
    <location>
        <position position="1"/>
    </location>
</feature>
<dbReference type="InterPro" id="IPR014743">
    <property type="entry name" value="Cl-channel_core"/>
</dbReference>
<evidence type="ECO:0000259" key="11">
    <source>
        <dbReference type="PROSITE" id="PS51371"/>
    </source>
</evidence>
<keyword evidence="3 9" id="KW-0812">Transmembrane</keyword>
<evidence type="ECO:0000256" key="4">
    <source>
        <dbReference type="ARBA" id="ARBA00022989"/>
    </source>
</evidence>
<dbReference type="SUPFAM" id="SSF54631">
    <property type="entry name" value="CBS-domain pair"/>
    <property type="match status" value="1"/>
</dbReference>
<feature type="non-terminal residue" evidence="12">
    <location>
        <position position="756"/>
    </location>
</feature>
<name>A0A168MW34_MUCCL</name>
<dbReference type="EMBL" id="AMYB01000003">
    <property type="protein sequence ID" value="OAD05443.1"/>
    <property type="molecule type" value="Genomic_DNA"/>
</dbReference>
<feature type="transmembrane region" description="Helical" evidence="9">
    <location>
        <begin position="341"/>
        <end position="365"/>
    </location>
</feature>
<gene>
    <name evidence="12" type="ORF">MUCCIDRAFT_20301</name>
</gene>
<evidence type="ECO:0000313" key="12">
    <source>
        <dbReference type="EMBL" id="OAD05443.1"/>
    </source>
</evidence>
<dbReference type="InterPro" id="IPR046342">
    <property type="entry name" value="CBS_dom_sf"/>
</dbReference>
<feature type="transmembrane region" description="Helical" evidence="9">
    <location>
        <begin position="47"/>
        <end position="68"/>
    </location>
</feature>
<evidence type="ECO:0000256" key="7">
    <source>
        <dbReference type="ARBA" id="ARBA00023214"/>
    </source>
</evidence>
<evidence type="ECO:0000256" key="9">
    <source>
        <dbReference type="RuleBase" id="RU361221"/>
    </source>
</evidence>
<dbReference type="CDD" id="cd03684">
    <property type="entry name" value="ClC_3_like"/>
    <property type="match status" value="1"/>
</dbReference>
<dbReference type="VEuPathDB" id="FungiDB:MUCCIDRAFT_20301"/>
<dbReference type="GO" id="GO:0005769">
    <property type="term" value="C:early endosome"/>
    <property type="evidence" value="ECO:0007669"/>
    <property type="project" value="TreeGrafter"/>
</dbReference>
<keyword evidence="4 9" id="KW-1133">Transmembrane helix</keyword>
<dbReference type="GO" id="GO:0005247">
    <property type="term" value="F:voltage-gated chloride channel activity"/>
    <property type="evidence" value="ECO:0007669"/>
    <property type="project" value="TreeGrafter"/>
</dbReference>
<dbReference type="AlphaFoldDB" id="A0A168MW34"/>
<dbReference type="STRING" id="747725.A0A168MW34"/>
<dbReference type="SUPFAM" id="SSF81340">
    <property type="entry name" value="Clc chloride channel"/>
    <property type="match status" value="1"/>
</dbReference>
<evidence type="ECO:0000256" key="8">
    <source>
        <dbReference type="PROSITE-ProRule" id="PRU00703"/>
    </source>
</evidence>
<keyword evidence="5 9" id="KW-0406">Ion transport</keyword>
<keyword evidence="8" id="KW-0129">CBS domain</keyword>